<feature type="domain" description="UBX" evidence="2">
    <location>
        <begin position="383"/>
        <end position="459"/>
    </location>
</feature>
<dbReference type="Pfam" id="PF00789">
    <property type="entry name" value="UBX"/>
    <property type="match status" value="1"/>
</dbReference>
<proteinExistence type="predicted"/>
<feature type="compositionally biased region" description="Polar residues" evidence="1">
    <location>
        <begin position="507"/>
        <end position="525"/>
    </location>
</feature>
<dbReference type="PROSITE" id="PS50033">
    <property type="entry name" value="UBX"/>
    <property type="match status" value="1"/>
</dbReference>
<organism evidence="5 6">
    <name type="scientific">Stylophora pistillata</name>
    <name type="common">Smooth cauliflower coral</name>
    <dbReference type="NCBI Taxonomy" id="50429"/>
    <lineage>
        <taxon>Eukaryota</taxon>
        <taxon>Metazoa</taxon>
        <taxon>Cnidaria</taxon>
        <taxon>Anthozoa</taxon>
        <taxon>Hexacorallia</taxon>
        <taxon>Scleractinia</taxon>
        <taxon>Astrocoeniina</taxon>
        <taxon>Pocilloporidae</taxon>
        <taxon>Stylophora</taxon>
    </lineage>
</organism>
<feature type="domain" description="Ubiquitin-like" evidence="3">
    <location>
        <begin position="7"/>
        <end position="80"/>
    </location>
</feature>
<feature type="region of interest" description="Disordered" evidence="1">
    <location>
        <begin position="504"/>
        <end position="550"/>
    </location>
</feature>
<feature type="domain" description="RBD" evidence="4">
    <location>
        <begin position="5"/>
        <end position="74"/>
    </location>
</feature>
<feature type="compositionally biased region" description="Polar residues" evidence="1">
    <location>
        <begin position="231"/>
        <end position="265"/>
    </location>
</feature>
<dbReference type="STRING" id="50429.A0A2B4S296"/>
<evidence type="ECO:0000259" key="2">
    <source>
        <dbReference type="PROSITE" id="PS50033"/>
    </source>
</evidence>
<dbReference type="Pfam" id="PF11470">
    <property type="entry name" value="TUG-UBL1"/>
    <property type="match status" value="1"/>
</dbReference>
<gene>
    <name evidence="5" type="primary">Aspscr1</name>
    <name evidence="5" type="ORF">AWC38_SpisGene12301</name>
</gene>
<keyword evidence="6" id="KW-1185">Reference proteome</keyword>
<dbReference type="GO" id="GO:0007165">
    <property type="term" value="P:signal transduction"/>
    <property type="evidence" value="ECO:0007669"/>
    <property type="project" value="InterPro"/>
</dbReference>
<dbReference type="InterPro" id="IPR021569">
    <property type="entry name" value="TUG-UBL1"/>
</dbReference>
<dbReference type="PROSITE" id="PS50053">
    <property type="entry name" value="UBIQUITIN_2"/>
    <property type="match status" value="1"/>
</dbReference>
<protein>
    <submittedName>
        <fullName evidence="5">Tether containing UBX domain for GLUT4</fullName>
    </submittedName>
</protein>
<dbReference type="PANTHER" id="PTHR46467">
    <property type="entry name" value="TETHER CONTAINING UBX DOMAIN FOR GLUT4"/>
    <property type="match status" value="1"/>
</dbReference>
<evidence type="ECO:0000259" key="4">
    <source>
        <dbReference type="PROSITE" id="PS50898"/>
    </source>
</evidence>
<dbReference type="Proteomes" id="UP000225706">
    <property type="component" value="Unassembled WGS sequence"/>
</dbReference>
<dbReference type="InterPro" id="IPR029071">
    <property type="entry name" value="Ubiquitin-like_domsf"/>
</dbReference>
<dbReference type="CDD" id="cd16118">
    <property type="entry name" value="UBX2_UBXN9"/>
    <property type="match status" value="1"/>
</dbReference>
<evidence type="ECO:0000313" key="6">
    <source>
        <dbReference type="Proteomes" id="UP000225706"/>
    </source>
</evidence>
<dbReference type="Gene3D" id="3.10.20.90">
    <property type="entry name" value="Phosphatidylinositol 3-kinase Catalytic Subunit, Chain A, domain 1"/>
    <property type="match status" value="2"/>
</dbReference>
<evidence type="ECO:0000313" key="5">
    <source>
        <dbReference type="EMBL" id="PFX23169.1"/>
    </source>
</evidence>
<dbReference type="InterPro" id="IPR001012">
    <property type="entry name" value="UBX_dom"/>
</dbReference>
<feature type="region of interest" description="Disordered" evidence="1">
    <location>
        <begin position="231"/>
        <end position="285"/>
    </location>
</feature>
<dbReference type="GO" id="GO:0012506">
    <property type="term" value="C:vesicle membrane"/>
    <property type="evidence" value="ECO:0007669"/>
    <property type="project" value="TreeGrafter"/>
</dbReference>
<evidence type="ECO:0000259" key="3">
    <source>
        <dbReference type="PROSITE" id="PS50053"/>
    </source>
</evidence>
<dbReference type="AlphaFoldDB" id="A0A2B4S296"/>
<feature type="compositionally biased region" description="Polar residues" evidence="1">
    <location>
        <begin position="533"/>
        <end position="547"/>
    </location>
</feature>
<sequence length="563" mass="62972">MAACKCVVVLCPNARRQTVKVNPTTTLLQVLEEVCRKQGLSSEQFSLQHQRKILDDTLPIRYTGLSNNAHLELVASQKSKQVQSVSTVGLQLESGERLVKEFPSSSSLWDVLLYWDLDEKSPQQGKIINPFPEEQKSPVCIYMTQEIKGENSLQTATLHSLGLTGKRVVIRLIHRQLVETVAENVGVPPTEEGKTNSAPSGISKNKLPLQDVDQGTFRSEQMMIDNAVVSSTTSPANTTIQENSNQVPRNARRNNSVGAQGTHIQESLKEPKRARINPPEPPFANFKFPEETAGMDLFERERVDASRKEFLATPCDRNPVAFSEEDPSYPQRNESEIPDSFFEVTVDDIRIMLRDLKNERNQADSAPLMTRAMREVRQEAEMYKYDKVVVRIKFPDRLVLQAFFRPMEKVSTLTEFVKSYLEDQDFPFYLYTTPPKRFLDKPNSTLFENKLYPASVVHFGSQHQRGHYLSTRQLGKLSSISDAEHSVVDAGVLTVRAGSRPDIGDSLVSSSTVHSEQGADTSSNGPGLHEELNSASNSSPRVGNTSKGAVPKWFKGTVQYKAT</sequence>
<dbReference type="PROSITE" id="PS50898">
    <property type="entry name" value="RBD"/>
    <property type="match status" value="1"/>
</dbReference>
<dbReference type="PANTHER" id="PTHR46467:SF1">
    <property type="entry name" value="TETHER CONTAINING UBX DOMAIN FOR GLUT4"/>
    <property type="match status" value="1"/>
</dbReference>
<dbReference type="CDD" id="cd16105">
    <property type="entry name" value="Ubl_ASPSCR1_like"/>
    <property type="match status" value="1"/>
</dbReference>
<dbReference type="GO" id="GO:0042593">
    <property type="term" value="P:glucose homeostasis"/>
    <property type="evidence" value="ECO:0007669"/>
    <property type="project" value="TreeGrafter"/>
</dbReference>
<dbReference type="GO" id="GO:0006886">
    <property type="term" value="P:intracellular protein transport"/>
    <property type="evidence" value="ECO:0007669"/>
    <property type="project" value="TreeGrafter"/>
</dbReference>
<name>A0A2B4S296_STYPI</name>
<dbReference type="InterPro" id="IPR059238">
    <property type="entry name" value="UBX1_UBXN9"/>
</dbReference>
<dbReference type="EMBL" id="LSMT01000216">
    <property type="protein sequence ID" value="PFX23169.1"/>
    <property type="molecule type" value="Genomic_DNA"/>
</dbReference>
<dbReference type="InterPro" id="IPR003116">
    <property type="entry name" value="RBD_dom"/>
</dbReference>
<accession>A0A2B4S296</accession>
<dbReference type="GO" id="GO:0005737">
    <property type="term" value="C:cytoplasm"/>
    <property type="evidence" value="ECO:0007669"/>
    <property type="project" value="TreeGrafter"/>
</dbReference>
<dbReference type="CDD" id="cd17075">
    <property type="entry name" value="UBX1_UBXN9"/>
    <property type="match status" value="1"/>
</dbReference>
<dbReference type="SUPFAM" id="SSF54236">
    <property type="entry name" value="Ubiquitin-like"/>
    <property type="match status" value="2"/>
</dbReference>
<dbReference type="GO" id="GO:0005634">
    <property type="term" value="C:nucleus"/>
    <property type="evidence" value="ECO:0007669"/>
    <property type="project" value="TreeGrafter"/>
</dbReference>
<comment type="caution">
    <text evidence="5">The sequence shown here is derived from an EMBL/GenBank/DDBJ whole genome shotgun (WGS) entry which is preliminary data.</text>
</comment>
<evidence type="ECO:0000256" key="1">
    <source>
        <dbReference type="SAM" id="MobiDB-lite"/>
    </source>
</evidence>
<dbReference type="InterPro" id="IPR000626">
    <property type="entry name" value="Ubiquitin-like_dom"/>
</dbReference>
<dbReference type="OrthoDB" id="440781at2759"/>
<reference evidence="6" key="1">
    <citation type="journal article" date="2017" name="bioRxiv">
        <title>Comparative analysis of the genomes of Stylophora pistillata and Acropora digitifera provides evidence for extensive differences between species of corals.</title>
        <authorList>
            <person name="Voolstra C.R."/>
            <person name="Li Y."/>
            <person name="Liew Y.J."/>
            <person name="Baumgarten S."/>
            <person name="Zoccola D."/>
            <person name="Flot J.-F."/>
            <person name="Tambutte S."/>
            <person name="Allemand D."/>
            <person name="Aranda M."/>
        </authorList>
    </citation>
    <scope>NUCLEOTIDE SEQUENCE [LARGE SCALE GENOMIC DNA]</scope>
</reference>
<feature type="region of interest" description="Disordered" evidence="1">
    <location>
        <begin position="188"/>
        <end position="208"/>
    </location>
</feature>